<dbReference type="InterPro" id="IPR003838">
    <property type="entry name" value="ABC3_permease_C"/>
</dbReference>
<gene>
    <name evidence="9" type="ORF">GCM10025772_11090</name>
</gene>
<dbReference type="RefSeq" id="WP_345316052.1">
    <property type="nucleotide sequence ID" value="NZ_BAABLF010000006.1"/>
</dbReference>
<name>A0ABP9RYP1_9GAMM</name>
<dbReference type="Proteomes" id="UP001501600">
    <property type="component" value="Unassembled WGS sequence"/>
</dbReference>
<keyword evidence="5 6" id="KW-0472">Membrane</keyword>
<dbReference type="PANTHER" id="PTHR43738">
    <property type="entry name" value="ABC TRANSPORTER, MEMBRANE PROTEIN"/>
    <property type="match status" value="1"/>
</dbReference>
<dbReference type="Pfam" id="PF02687">
    <property type="entry name" value="FtsX"/>
    <property type="match status" value="1"/>
</dbReference>
<feature type="transmembrane region" description="Helical" evidence="6">
    <location>
        <begin position="381"/>
        <end position="401"/>
    </location>
</feature>
<evidence type="ECO:0000313" key="10">
    <source>
        <dbReference type="Proteomes" id="UP001501600"/>
    </source>
</evidence>
<sequence>MLNLMLQSMRNRLTSVCLTLTVIALAVALFIGVELVRTQAKQSFANTLSGTDLVVGARSGNLNLLLYSVFRLGNATNNIGYDTYQRLAQTRGIDWTIPLALGDSHRGYRVIGTNLDYFRHYQFGQRQSLHFAQGDPFDDLFEVVLGAEVARTLGYQLGDALTLSHGAGGSTSFVHHDEMPFTVVGILSPTGTPVDRSLHVSLEAIEAIHAGWQGGARVHGVNADEINQYDLTPKTITAFLVGLKSKFQLLNVQRAINTERSEPLSAVLPGMALAELWALLGQAEKALAIVSAFVVAVGLTGMLTTLLASLGERRREMAILRAMGAGPRHVFMLLWAEAALLALFGTLLGYLLAQGVILALAPLALAQYGLVLTPSLPTGTVAWMMLGVQLTGSLAGVLPAWRAYRHTLADGLTQRL</sequence>
<evidence type="ECO:0000256" key="6">
    <source>
        <dbReference type="SAM" id="Phobius"/>
    </source>
</evidence>
<dbReference type="Pfam" id="PF12704">
    <property type="entry name" value="MacB_PCD"/>
    <property type="match status" value="1"/>
</dbReference>
<evidence type="ECO:0000256" key="2">
    <source>
        <dbReference type="ARBA" id="ARBA00022475"/>
    </source>
</evidence>
<evidence type="ECO:0000259" key="8">
    <source>
        <dbReference type="Pfam" id="PF12704"/>
    </source>
</evidence>
<dbReference type="EMBL" id="BAABLF010000006">
    <property type="protein sequence ID" value="GAA5189226.1"/>
    <property type="molecule type" value="Genomic_DNA"/>
</dbReference>
<evidence type="ECO:0000256" key="4">
    <source>
        <dbReference type="ARBA" id="ARBA00022989"/>
    </source>
</evidence>
<feature type="domain" description="ABC3 transporter permease C-terminal" evidence="7">
    <location>
        <begin position="289"/>
        <end position="407"/>
    </location>
</feature>
<feature type="transmembrane region" description="Helical" evidence="6">
    <location>
        <begin position="286"/>
        <end position="310"/>
    </location>
</feature>
<comment type="caution">
    <text evidence="9">The sequence shown here is derived from an EMBL/GenBank/DDBJ whole genome shotgun (WGS) entry which is preliminary data.</text>
</comment>
<dbReference type="InterPro" id="IPR025857">
    <property type="entry name" value="MacB_PCD"/>
</dbReference>
<evidence type="ECO:0000313" key="9">
    <source>
        <dbReference type="EMBL" id="GAA5189226.1"/>
    </source>
</evidence>
<keyword evidence="4 6" id="KW-1133">Transmembrane helix</keyword>
<comment type="subcellular location">
    <subcellularLocation>
        <location evidence="1">Cell membrane</location>
        <topology evidence="1">Multi-pass membrane protein</topology>
    </subcellularLocation>
</comment>
<evidence type="ECO:0000259" key="7">
    <source>
        <dbReference type="Pfam" id="PF02687"/>
    </source>
</evidence>
<evidence type="ECO:0000256" key="1">
    <source>
        <dbReference type="ARBA" id="ARBA00004651"/>
    </source>
</evidence>
<feature type="transmembrane region" description="Helical" evidence="6">
    <location>
        <begin position="331"/>
        <end position="361"/>
    </location>
</feature>
<evidence type="ECO:0000256" key="5">
    <source>
        <dbReference type="ARBA" id="ARBA00023136"/>
    </source>
</evidence>
<proteinExistence type="predicted"/>
<keyword evidence="10" id="KW-1185">Reference proteome</keyword>
<evidence type="ECO:0000256" key="3">
    <source>
        <dbReference type="ARBA" id="ARBA00022692"/>
    </source>
</evidence>
<organism evidence="9 10">
    <name type="scientific">Ferrimonas gelatinilytica</name>
    <dbReference type="NCBI Taxonomy" id="1255257"/>
    <lineage>
        <taxon>Bacteria</taxon>
        <taxon>Pseudomonadati</taxon>
        <taxon>Pseudomonadota</taxon>
        <taxon>Gammaproteobacteria</taxon>
        <taxon>Alteromonadales</taxon>
        <taxon>Ferrimonadaceae</taxon>
        <taxon>Ferrimonas</taxon>
    </lineage>
</organism>
<reference evidence="10" key="1">
    <citation type="journal article" date="2019" name="Int. J. Syst. Evol. Microbiol.">
        <title>The Global Catalogue of Microorganisms (GCM) 10K type strain sequencing project: providing services to taxonomists for standard genome sequencing and annotation.</title>
        <authorList>
            <consortium name="The Broad Institute Genomics Platform"/>
            <consortium name="The Broad Institute Genome Sequencing Center for Infectious Disease"/>
            <person name="Wu L."/>
            <person name="Ma J."/>
        </authorList>
    </citation>
    <scope>NUCLEOTIDE SEQUENCE [LARGE SCALE GENOMIC DNA]</scope>
    <source>
        <strain evidence="10">JCM 18720</strain>
    </source>
</reference>
<protein>
    <submittedName>
        <fullName evidence="9">ABC transporter permease</fullName>
    </submittedName>
</protein>
<keyword evidence="2" id="KW-1003">Cell membrane</keyword>
<dbReference type="InterPro" id="IPR051125">
    <property type="entry name" value="ABC-4/HrtB_transporter"/>
</dbReference>
<dbReference type="PANTHER" id="PTHR43738:SF2">
    <property type="entry name" value="ABC TRANSPORTER PERMEASE"/>
    <property type="match status" value="1"/>
</dbReference>
<accession>A0ABP9RYP1</accession>
<keyword evidence="3 6" id="KW-0812">Transmembrane</keyword>
<feature type="domain" description="MacB-like periplasmic core" evidence="8">
    <location>
        <begin position="18"/>
        <end position="205"/>
    </location>
</feature>